<dbReference type="Proteomes" id="UP001179600">
    <property type="component" value="Chromosome"/>
</dbReference>
<feature type="transmembrane region" description="Helical" evidence="12">
    <location>
        <begin position="12"/>
        <end position="33"/>
    </location>
</feature>
<keyword evidence="3" id="KW-0597">Phosphoprotein</keyword>
<organism evidence="14 15">
    <name type="scientific">Vagococcus lutrae</name>
    <dbReference type="NCBI Taxonomy" id="81947"/>
    <lineage>
        <taxon>Bacteria</taxon>
        <taxon>Bacillati</taxon>
        <taxon>Bacillota</taxon>
        <taxon>Bacilli</taxon>
        <taxon>Lactobacillales</taxon>
        <taxon>Enterococcaceae</taxon>
        <taxon>Vagococcus</taxon>
    </lineage>
</organism>
<keyword evidence="8" id="KW-0067">ATP-binding</keyword>
<dbReference type="InterPro" id="IPR036890">
    <property type="entry name" value="HATPase_C_sf"/>
</dbReference>
<keyword evidence="5 12" id="KW-0812">Transmembrane</keyword>
<dbReference type="PANTHER" id="PTHR34220:SF11">
    <property type="entry name" value="SENSOR PROTEIN KINASE HPTS"/>
    <property type="match status" value="1"/>
</dbReference>
<evidence type="ECO:0000256" key="5">
    <source>
        <dbReference type="ARBA" id="ARBA00022692"/>
    </source>
</evidence>
<dbReference type="EMBL" id="CP116507">
    <property type="protein sequence ID" value="WCG22781.1"/>
    <property type="molecule type" value="Genomic_DNA"/>
</dbReference>
<keyword evidence="11 12" id="KW-0472">Membrane</keyword>
<comment type="subcellular location">
    <subcellularLocation>
        <location evidence="1">Cell membrane</location>
        <topology evidence="1">Multi-pass membrane protein</topology>
    </subcellularLocation>
</comment>
<reference evidence="14" key="1">
    <citation type="submission" date="2023-01" db="EMBL/GenBank/DDBJ databases">
        <title>Oxazolidinone resistance genes in florfenicol resistant enterococci from beef cattle and veal calves at slaughter.</title>
        <authorList>
            <person name="Biggel M."/>
        </authorList>
    </citation>
    <scope>NUCLEOTIDE SEQUENCE</scope>
    <source>
        <strain evidence="14">K204-1</strain>
    </source>
</reference>
<keyword evidence="7 14" id="KW-0418">Kinase</keyword>
<evidence type="ECO:0000313" key="15">
    <source>
        <dbReference type="Proteomes" id="UP001179600"/>
    </source>
</evidence>
<dbReference type="InterPro" id="IPR010559">
    <property type="entry name" value="Sig_transdc_His_kin_internal"/>
</dbReference>
<dbReference type="GO" id="GO:0005886">
    <property type="term" value="C:plasma membrane"/>
    <property type="evidence" value="ECO:0007669"/>
    <property type="project" value="UniProtKB-SubCell"/>
</dbReference>
<evidence type="ECO:0000256" key="10">
    <source>
        <dbReference type="ARBA" id="ARBA00023012"/>
    </source>
</evidence>
<dbReference type="GO" id="GO:0000155">
    <property type="term" value="F:phosphorelay sensor kinase activity"/>
    <property type="evidence" value="ECO:0007669"/>
    <property type="project" value="InterPro"/>
</dbReference>
<dbReference type="GO" id="GO:0005524">
    <property type="term" value="F:ATP binding"/>
    <property type="evidence" value="ECO:0007669"/>
    <property type="project" value="UniProtKB-KW"/>
</dbReference>
<dbReference type="AlphaFoldDB" id="A0AAE9XIB7"/>
<feature type="transmembrane region" description="Helical" evidence="12">
    <location>
        <begin position="257"/>
        <end position="276"/>
    </location>
</feature>
<evidence type="ECO:0000256" key="2">
    <source>
        <dbReference type="ARBA" id="ARBA00022475"/>
    </source>
</evidence>
<name>A0AAE9XIB7_9ENTE</name>
<feature type="domain" description="HAMP" evidence="13">
    <location>
        <begin position="303"/>
        <end position="332"/>
    </location>
</feature>
<evidence type="ECO:0000256" key="12">
    <source>
        <dbReference type="SAM" id="Phobius"/>
    </source>
</evidence>
<dbReference type="InterPro" id="IPR003660">
    <property type="entry name" value="HAMP_dom"/>
</dbReference>
<keyword evidence="2" id="KW-1003">Cell membrane</keyword>
<dbReference type="Gene3D" id="3.30.565.10">
    <property type="entry name" value="Histidine kinase-like ATPase, C-terminal domain"/>
    <property type="match status" value="1"/>
</dbReference>
<dbReference type="RefSeq" id="WP_248852166.1">
    <property type="nucleotide sequence ID" value="NZ_CP097045.1"/>
</dbReference>
<dbReference type="PROSITE" id="PS50885">
    <property type="entry name" value="HAMP"/>
    <property type="match status" value="1"/>
</dbReference>
<protein>
    <submittedName>
        <fullName evidence="14">Histidine kinase</fullName>
    </submittedName>
</protein>
<keyword evidence="6" id="KW-0547">Nucleotide-binding</keyword>
<keyword evidence="9 12" id="KW-1133">Transmembrane helix</keyword>
<keyword evidence="10" id="KW-0902">Two-component regulatory system</keyword>
<evidence type="ECO:0000259" key="13">
    <source>
        <dbReference type="PROSITE" id="PS50885"/>
    </source>
</evidence>
<keyword evidence="4" id="KW-0808">Transferase</keyword>
<evidence type="ECO:0000256" key="6">
    <source>
        <dbReference type="ARBA" id="ARBA00022741"/>
    </source>
</evidence>
<dbReference type="PANTHER" id="PTHR34220">
    <property type="entry name" value="SENSOR HISTIDINE KINASE YPDA"/>
    <property type="match status" value="1"/>
</dbReference>
<dbReference type="InterPro" id="IPR050640">
    <property type="entry name" value="Bact_2-comp_sensor_kinase"/>
</dbReference>
<dbReference type="SUPFAM" id="SSF55874">
    <property type="entry name" value="ATPase domain of HSP90 chaperone/DNA topoisomerase II/histidine kinase"/>
    <property type="match status" value="1"/>
</dbReference>
<evidence type="ECO:0000256" key="1">
    <source>
        <dbReference type="ARBA" id="ARBA00004651"/>
    </source>
</evidence>
<sequence>MSFEKQLKRELFLYGAILIFLATIALTLGLYYYRSSSSDNILKRQEADIVTTFKTVSDNIVRENNQGYASYRDYLDGKIDANAIYYQFSLFQSQEPIKRHLIIVDKEKQIILTTSNKFKEDSRFGYYLSLVLDSSVSKGTLNYKVFSDANRDRYLLVIKEIGNFGSVIQVFERKDIENYLNRTDANYLIYDQFDNVLSASSDQFVEPRLLKVKTDIIESSFNYNRKSFVSRSQDLNQQLSLVTYTEKEPFYQILSRTLIYIFPFVVGMVCLVFYLGKKISMNTARSVEWLKDEMNQVMYNPLHRLEPKGEEEFVLIAREINRMLEQLNDSHQRNLYLIQENIVFERKKLEAQFNPHFLYNTLEVIRSSCFYDVQLANKLILLLNDILRYSIDNTQTVTSMSQDIMYIEKYLEIATIRFDDLTYEIEMSNDLLKERVPKLFLLPLIENSLKYGFKYQSELHIAIEGRELEPGIYSVIYSDNGNVLSDRDIEELLVNIYQPGIYGNHHGLINCKRRVELMYPNSSFTIYKNKEELVIEIVFAVKEVSEVV</sequence>
<evidence type="ECO:0000256" key="3">
    <source>
        <dbReference type="ARBA" id="ARBA00022553"/>
    </source>
</evidence>
<dbReference type="Pfam" id="PF06580">
    <property type="entry name" value="His_kinase"/>
    <property type="match status" value="1"/>
</dbReference>
<evidence type="ECO:0000256" key="7">
    <source>
        <dbReference type="ARBA" id="ARBA00022777"/>
    </source>
</evidence>
<evidence type="ECO:0000256" key="9">
    <source>
        <dbReference type="ARBA" id="ARBA00022989"/>
    </source>
</evidence>
<accession>A0AAE9XIB7</accession>
<gene>
    <name evidence="14" type="ORF">PML95_00490</name>
</gene>
<evidence type="ECO:0000256" key="11">
    <source>
        <dbReference type="ARBA" id="ARBA00023136"/>
    </source>
</evidence>
<evidence type="ECO:0000256" key="8">
    <source>
        <dbReference type="ARBA" id="ARBA00022840"/>
    </source>
</evidence>
<evidence type="ECO:0000256" key="4">
    <source>
        <dbReference type="ARBA" id="ARBA00022679"/>
    </source>
</evidence>
<proteinExistence type="predicted"/>
<evidence type="ECO:0000313" key="14">
    <source>
        <dbReference type="EMBL" id="WCG22781.1"/>
    </source>
</evidence>